<dbReference type="Gene3D" id="3.40.1280.10">
    <property type="match status" value="1"/>
</dbReference>
<evidence type="ECO:0000256" key="6">
    <source>
        <dbReference type="HAMAP-Rule" id="MF_01885"/>
    </source>
</evidence>
<dbReference type="InterPro" id="IPR016914">
    <property type="entry name" value="TrmL"/>
</dbReference>
<comment type="subcellular location">
    <subcellularLocation>
        <location evidence="6">Cytoplasm</location>
    </subcellularLocation>
</comment>
<keyword evidence="2 6" id="KW-0489">Methyltransferase</keyword>
<sequence length="157" mass="16848">MLRLALYQPDIPQNTGTLLRMAACLGLAVEIVEPAGFDVSDRHLRRSGLDYLDHVTVTRHRSWDAFEAWRRGAGIRLVLATTAAAVPYTRFAFRDGDCLLMGRESAGVPEAVHAAADARVVVPIRPGLRSLNIAVAAALVAGEALRQVGGFPGAHPD</sequence>
<feature type="domain" description="tRNA/rRNA methyltransferase SpoU type" evidence="8">
    <location>
        <begin position="2"/>
        <end position="140"/>
    </location>
</feature>
<dbReference type="GO" id="GO:0141102">
    <property type="term" value="F:tRNA (5-carboxymethylaminomethyluridine(34)-2'-O)-methyltransferase activity"/>
    <property type="evidence" value="ECO:0007669"/>
    <property type="project" value="RHEA"/>
</dbReference>
<evidence type="ECO:0000259" key="8">
    <source>
        <dbReference type="Pfam" id="PF00588"/>
    </source>
</evidence>
<organism evidence="9 10">
    <name type="scientific">Methylobacterium symbioticum</name>
    <dbReference type="NCBI Taxonomy" id="2584084"/>
    <lineage>
        <taxon>Bacteria</taxon>
        <taxon>Pseudomonadati</taxon>
        <taxon>Pseudomonadota</taxon>
        <taxon>Alphaproteobacteria</taxon>
        <taxon>Hyphomicrobiales</taxon>
        <taxon>Methylobacteriaceae</taxon>
        <taxon>Methylobacterium</taxon>
    </lineage>
</organism>
<dbReference type="GO" id="GO:0003723">
    <property type="term" value="F:RNA binding"/>
    <property type="evidence" value="ECO:0007669"/>
    <property type="project" value="InterPro"/>
</dbReference>
<dbReference type="GO" id="GO:0141098">
    <property type="term" value="F:tRNA (cytidine(34)-2'-O)-methyltransferase activity"/>
    <property type="evidence" value="ECO:0007669"/>
    <property type="project" value="RHEA"/>
</dbReference>
<dbReference type="EC" id="2.1.1.207" evidence="6"/>
<keyword evidence="1 6" id="KW-0963">Cytoplasm</keyword>
<dbReference type="PANTHER" id="PTHR42971:SF1">
    <property type="entry name" value="TRNA (CYTIDINE(34)-2'-O)-METHYLTRANSFERASE"/>
    <property type="match status" value="1"/>
</dbReference>
<comment type="subunit">
    <text evidence="6">Homodimer.</text>
</comment>
<gene>
    <name evidence="6 9" type="primary">trmL</name>
    <name evidence="9" type="ORF">MET9862_04018</name>
</gene>
<comment type="catalytic activity">
    <reaction evidence="6">
        <text>cytidine(34) in tRNA + S-adenosyl-L-methionine = 2'-O-methylcytidine(34) in tRNA + S-adenosyl-L-homocysteine + H(+)</text>
        <dbReference type="Rhea" id="RHEA:43084"/>
        <dbReference type="Rhea" id="RHEA-COMP:10331"/>
        <dbReference type="Rhea" id="RHEA-COMP:10332"/>
        <dbReference type="ChEBI" id="CHEBI:15378"/>
        <dbReference type="ChEBI" id="CHEBI:57856"/>
        <dbReference type="ChEBI" id="CHEBI:59789"/>
        <dbReference type="ChEBI" id="CHEBI:74495"/>
        <dbReference type="ChEBI" id="CHEBI:82748"/>
        <dbReference type="EC" id="2.1.1.207"/>
    </reaction>
</comment>
<dbReference type="HAMAP" id="MF_01885">
    <property type="entry name" value="tRNA_methyltr_TrmL"/>
    <property type="match status" value="1"/>
</dbReference>
<dbReference type="RefSeq" id="WP_142584644.1">
    <property type="nucleotide sequence ID" value="NZ_CABFPH010000070.1"/>
</dbReference>
<protein>
    <recommendedName>
        <fullName evidence="6">tRNA (cytidine(34)-2'-O)-methyltransferase</fullName>
        <ecNumber evidence="6">2.1.1.207</ecNumber>
    </recommendedName>
    <alternativeName>
        <fullName evidence="6">tRNA (cytidine/uridine-2'-O-)-methyltransferase TrmL</fullName>
    </alternativeName>
</protein>
<evidence type="ECO:0000256" key="7">
    <source>
        <dbReference type="PIRSR" id="PIRSR029256-1"/>
    </source>
</evidence>
<comment type="function">
    <text evidence="6">Methylates the ribose at the nucleotide 34 wobble position in the two leucyl isoacceptors tRNA(Leu)(CmAA) and tRNA(Leu)(cmnm5UmAA). Catalyzes the methyl transfer from S-adenosyl-L-methionine to the 2'-OH of the wobble nucleotide.</text>
</comment>
<feature type="binding site" evidence="6 7">
    <location>
        <position position="122"/>
    </location>
    <ligand>
        <name>S-adenosyl-L-methionine</name>
        <dbReference type="ChEBI" id="CHEBI:59789"/>
    </ligand>
</feature>
<dbReference type="InterPro" id="IPR029028">
    <property type="entry name" value="Alpha/beta_knot_MTases"/>
</dbReference>
<evidence type="ECO:0000256" key="5">
    <source>
        <dbReference type="ARBA" id="ARBA00022694"/>
    </source>
</evidence>
<dbReference type="OrthoDB" id="9789043at2"/>
<name>A0A509EJL5_9HYPH</name>
<feature type="binding site" evidence="6 7">
    <location>
        <position position="102"/>
    </location>
    <ligand>
        <name>S-adenosyl-L-methionine</name>
        <dbReference type="ChEBI" id="CHEBI:59789"/>
    </ligand>
</feature>
<keyword evidence="4 6" id="KW-0949">S-adenosyl-L-methionine</keyword>
<evidence type="ECO:0000256" key="4">
    <source>
        <dbReference type="ARBA" id="ARBA00022691"/>
    </source>
</evidence>
<evidence type="ECO:0000256" key="2">
    <source>
        <dbReference type="ARBA" id="ARBA00022603"/>
    </source>
</evidence>
<dbReference type="Proteomes" id="UP000410984">
    <property type="component" value="Unassembled WGS sequence"/>
</dbReference>
<evidence type="ECO:0000313" key="10">
    <source>
        <dbReference type="Proteomes" id="UP000410984"/>
    </source>
</evidence>
<dbReference type="Pfam" id="PF00588">
    <property type="entry name" value="SpoU_methylase"/>
    <property type="match status" value="1"/>
</dbReference>
<comment type="caution">
    <text evidence="6">Lacks conserved residue(s) required for the propagation of feature annotation.</text>
</comment>
<dbReference type="SUPFAM" id="SSF75217">
    <property type="entry name" value="alpha/beta knot"/>
    <property type="match status" value="1"/>
</dbReference>
<keyword evidence="5 6" id="KW-0819">tRNA processing</keyword>
<dbReference type="GO" id="GO:0002130">
    <property type="term" value="P:wobble position ribose methylation"/>
    <property type="evidence" value="ECO:0007669"/>
    <property type="project" value="TreeGrafter"/>
</dbReference>
<reference evidence="9 10" key="1">
    <citation type="submission" date="2019-06" db="EMBL/GenBank/DDBJ databases">
        <authorList>
            <person name="Rodrigo-Torres L."/>
            <person name="Arahal R. D."/>
            <person name="Lucena T."/>
        </authorList>
    </citation>
    <scope>NUCLEOTIDE SEQUENCE [LARGE SCALE GENOMIC DNA]</scope>
    <source>
        <strain evidence="9 10">SB0023/3</strain>
    </source>
</reference>
<dbReference type="PANTHER" id="PTHR42971">
    <property type="entry name" value="TRNA (CYTIDINE(34)-2'-O)-METHYLTRANSFERASE"/>
    <property type="match status" value="1"/>
</dbReference>
<feature type="binding site" evidence="6 7">
    <location>
        <position position="130"/>
    </location>
    <ligand>
        <name>S-adenosyl-L-methionine</name>
        <dbReference type="ChEBI" id="CHEBI:59789"/>
    </ligand>
</feature>
<dbReference type="EMBL" id="CABFPH010000070">
    <property type="protein sequence ID" value="VUD73403.1"/>
    <property type="molecule type" value="Genomic_DNA"/>
</dbReference>
<dbReference type="InterPro" id="IPR029026">
    <property type="entry name" value="tRNA_m1G_MTases_N"/>
</dbReference>
<keyword evidence="3 6" id="KW-0808">Transferase</keyword>
<evidence type="ECO:0000313" key="9">
    <source>
        <dbReference type="EMBL" id="VUD73403.1"/>
    </source>
</evidence>
<evidence type="ECO:0000256" key="3">
    <source>
        <dbReference type="ARBA" id="ARBA00022679"/>
    </source>
</evidence>
<dbReference type="InterPro" id="IPR001537">
    <property type="entry name" value="SpoU_MeTrfase"/>
</dbReference>
<dbReference type="PIRSF" id="PIRSF029256">
    <property type="entry name" value="SpoU_TrmH_prd"/>
    <property type="match status" value="1"/>
</dbReference>
<proteinExistence type="inferred from homology"/>
<evidence type="ECO:0000256" key="1">
    <source>
        <dbReference type="ARBA" id="ARBA00022490"/>
    </source>
</evidence>
<keyword evidence="10" id="KW-1185">Reference proteome</keyword>
<dbReference type="GO" id="GO:0005737">
    <property type="term" value="C:cytoplasm"/>
    <property type="evidence" value="ECO:0007669"/>
    <property type="project" value="UniProtKB-SubCell"/>
</dbReference>
<accession>A0A509EJL5</accession>
<dbReference type="CDD" id="cd18094">
    <property type="entry name" value="SpoU-like_TrmL"/>
    <property type="match status" value="1"/>
</dbReference>
<comment type="catalytic activity">
    <reaction evidence="6">
        <text>5-carboxymethylaminomethyluridine(34) in tRNA(Leu) + S-adenosyl-L-methionine = 5-carboxymethylaminomethyl-2'-O-methyluridine(34) in tRNA(Leu) + S-adenosyl-L-homocysteine + H(+)</text>
        <dbReference type="Rhea" id="RHEA:43088"/>
        <dbReference type="Rhea" id="RHEA-COMP:10333"/>
        <dbReference type="Rhea" id="RHEA-COMP:10334"/>
        <dbReference type="ChEBI" id="CHEBI:15378"/>
        <dbReference type="ChEBI" id="CHEBI:57856"/>
        <dbReference type="ChEBI" id="CHEBI:59789"/>
        <dbReference type="ChEBI" id="CHEBI:74508"/>
        <dbReference type="ChEBI" id="CHEBI:74511"/>
        <dbReference type="EC" id="2.1.1.207"/>
    </reaction>
</comment>
<dbReference type="AlphaFoldDB" id="A0A509EJL5"/>
<comment type="similarity">
    <text evidence="6">Belongs to the class IV-like SAM-binding methyltransferase superfamily. RNA methyltransferase TrmH family. TrmL subfamily.</text>
</comment>